<dbReference type="OrthoDB" id="534815at2759"/>
<evidence type="ECO:0008006" key="6">
    <source>
        <dbReference type="Google" id="ProtNLM"/>
    </source>
</evidence>
<evidence type="ECO:0000259" key="2">
    <source>
        <dbReference type="Pfam" id="PF20665"/>
    </source>
</evidence>
<feature type="compositionally biased region" description="Acidic residues" evidence="1">
    <location>
        <begin position="420"/>
        <end position="433"/>
    </location>
</feature>
<dbReference type="Gene3D" id="1.10.357.150">
    <property type="match status" value="1"/>
</dbReference>
<dbReference type="PANTHER" id="PTHR12205:SF0">
    <property type="entry name" value="CENTROMERE_KINETOCHORE PROTEIN ZW10 HOMOLOG"/>
    <property type="match status" value="1"/>
</dbReference>
<evidence type="ECO:0000313" key="4">
    <source>
        <dbReference type="EMBL" id="KEF53806.1"/>
    </source>
</evidence>
<dbReference type="EMBL" id="AMGV01000012">
    <property type="protein sequence ID" value="KEF53806.1"/>
    <property type="molecule type" value="Genomic_DNA"/>
</dbReference>
<feature type="compositionally biased region" description="Acidic residues" evidence="1">
    <location>
        <begin position="447"/>
        <end position="462"/>
    </location>
</feature>
<reference evidence="4 5" key="1">
    <citation type="submission" date="2013-03" db="EMBL/GenBank/DDBJ databases">
        <title>The Genome Sequence of Exophiala aquamarina CBS 119918.</title>
        <authorList>
            <consortium name="The Broad Institute Genomics Platform"/>
            <person name="Cuomo C."/>
            <person name="de Hoog S."/>
            <person name="Gorbushina A."/>
            <person name="Walker B."/>
            <person name="Young S.K."/>
            <person name="Zeng Q."/>
            <person name="Gargeya S."/>
            <person name="Fitzgerald M."/>
            <person name="Haas B."/>
            <person name="Abouelleil A."/>
            <person name="Allen A.W."/>
            <person name="Alvarado L."/>
            <person name="Arachchi H.M."/>
            <person name="Berlin A.M."/>
            <person name="Chapman S.B."/>
            <person name="Gainer-Dewar J."/>
            <person name="Goldberg J."/>
            <person name="Griggs A."/>
            <person name="Gujja S."/>
            <person name="Hansen M."/>
            <person name="Howarth C."/>
            <person name="Imamovic A."/>
            <person name="Ireland A."/>
            <person name="Larimer J."/>
            <person name="McCowan C."/>
            <person name="Murphy C."/>
            <person name="Pearson M."/>
            <person name="Poon T.W."/>
            <person name="Priest M."/>
            <person name="Roberts A."/>
            <person name="Saif S."/>
            <person name="Shea T."/>
            <person name="Sisk P."/>
            <person name="Sykes S."/>
            <person name="Wortman J."/>
            <person name="Nusbaum C."/>
            <person name="Birren B."/>
        </authorList>
    </citation>
    <scope>NUCLEOTIDE SEQUENCE [LARGE SCALE GENOMIC DNA]</scope>
    <source>
        <strain evidence="4 5">CBS 119918</strain>
    </source>
</reference>
<dbReference type="PANTHER" id="PTHR12205">
    <property type="entry name" value="CENTROMERE/KINETOCHORE PROTEIN ZW10"/>
    <property type="match status" value="1"/>
</dbReference>
<gene>
    <name evidence="4" type="ORF">A1O9_10207</name>
</gene>
<dbReference type="STRING" id="1182545.A0A072P1W7"/>
<dbReference type="Proteomes" id="UP000027920">
    <property type="component" value="Unassembled WGS sequence"/>
</dbReference>
<dbReference type="InterPro" id="IPR046362">
    <property type="entry name" value="Zw10/DSL1_C_sf"/>
</dbReference>
<proteinExistence type="predicted"/>
<organism evidence="4 5">
    <name type="scientific">Exophiala aquamarina CBS 119918</name>
    <dbReference type="NCBI Taxonomy" id="1182545"/>
    <lineage>
        <taxon>Eukaryota</taxon>
        <taxon>Fungi</taxon>
        <taxon>Dikarya</taxon>
        <taxon>Ascomycota</taxon>
        <taxon>Pezizomycotina</taxon>
        <taxon>Eurotiomycetes</taxon>
        <taxon>Chaetothyriomycetidae</taxon>
        <taxon>Chaetothyriales</taxon>
        <taxon>Herpotrichiellaceae</taxon>
        <taxon>Exophiala</taxon>
    </lineage>
</organism>
<sequence>MPDDSTAAASICNSIILGTYPQSEDILTSELSAQLIPPLLTHISETRRALSDEIRATSKGEAGDVDQWILQARRAQEDIARCKLESQRIVQEHNQLRALRDQATDYQYKVDLLEAEIDFTERLKQEFDHIALVSQSLKGVEDLILQDDLFGAAEKLHQLESDTPHIARSKASILARDLKDELRLKTRVNLEAKLNSQIQVQRDGQTASLEVQASEIGDASINSDSILSALRQVGDPQDVLEALIEKLKAFILNPLRPSSRLKLATYEVGPYSIILRLSKDSPSFDAVFNFVSDLIEFLQSSISKTVRASAVSSIFPDLMALLVTHWLTPTLPTDLTMLSKLDDIRQQMHRILEQLKTLGWQGQVELQDWEESLNRVWLNKRKATILDAVRKGLAASKGVLRKVERVEKQVLSTEMHELEDSTDNWDASWDDENNEHSASADISKPTDDDDASGWGFDDEDDAGEKATEDKDMREKKDEDDGEDAWGWDEDRPVQIKSEPTSNSLEARPNGGKKVKVTDKEHILSEWYSISEVPDQMIDIISQELSDAQTLQEAHHTSLNTTLLSRGLLALPTLALAMFRATAPSYYGASPSLTDIHRYNDSLYIAEQLRIICSPTTNNTTSIISAPNLDADIQAMEKFARLAYSKEMETQRLIVWDLLEGAQGFTSCTQFPYSQEIENAVLSVIDRVRVLHAEWEPILSKSHLMQSTGAILEMVVGKVIYAIEDMDDISEPESQRLTTFCQQIAALDDLFPHDDTLTGHPVSTTPVYVPIWFRFQYLIQILESSLVDIKYLWTEGELSLEFSQKEVVSLIQALFAESRHRREAINSILAKKGPWDL</sequence>
<feature type="domain" description="ZW10 C-terminal helical" evidence="3">
    <location>
        <begin position="679"/>
        <end position="827"/>
    </location>
</feature>
<evidence type="ECO:0000313" key="5">
    <source>
        <dbReference type="Proteomes" id="UP000027920"/>
    </source>
</evidence>
<feature type="domain" description="Centromere/kinetochore protein zw10 middle" evidence="2">
    <location>
        <begin position="219"/>
        <end position="391"/>
    </location>
</feature>
<dbReference type="InterPro" id="IPR048344">
    <property type="entry name" value="Zw10_middle"/>
</dbReference>
<dbReference type="InterPro" id="IPR055148">
    <property type="entry name" value="ZW10_C_2"/>
</dbReference>
<evidence type="ECO:0000259" key="3">
    <source>
        <dbReference type="Pfam" id="PF22766"/>
    </source>
</evidence>
<dbReference type="GeneID" id="25285112"/>
<dbReference type="GO" id="GO:1990423">
    <property type="term" value="C:RZZ complex"/>
    <property type="evidence" value="ECO:0007669"/>
    <property type="project" value="TreeGrafter"/>
</dbReference>
<dbReference type="GO" id="GO:0005737">
    <property type="term" value="C:cytoplasm"/>
    <property type="evidence" value="ECO:0007669"/>
    <property type="project" value="GOC"/>
</dbReference>
<feature type="region of interest" description="Disordered" evidence="1">
    <location>
        <begin position="413"/>
        <end position="515"/>
    </location>
</feature>
<dbReference type="VEuPathDB" id="FungiDB:A1O9_10207"/>
<evidence type="ECO:0000256" key="1">
    <source>
        <dbReference type="SAM" id="MobiDB-lite"/>
    </source>
</evidence>
<dbReference type="HOGENOM" id="CLU_006571_0_0_1"/>
<protein>
    <recommendedName>
        <fullName evidence="6">Retrograde transport protein Dsl1 C-terminal domain-containing protein</fullName>
    </recommendedName>
</protein>
<accession>A0A072P1W7</accession>
<dbReference type="Pfam" id="PF20665">
    <property type="entry name" value="Zw10_middle"/>
    <property type="match status" value="1"/>
</dbReference>
<comment type="caution">
    <text evidence="4">The sequence shown here is derived from an EMBL/GenBank/DDBJ whole genome shotgun (WGS) entry which is preliminary data.</text>
</comment>
<keyword evidence="5" id="KW-1185">Reference proteome</keyword>
<dbReference type="GO" id="GO:0007094">
    <property type="term" value="P:mitotic spindle assembly checkpoint signaling"/>
    <property type="evidence" value="ECO:0007669"/>
    <property type="project" value="TreeGrafter"/>
</dbReference>
<feature type="compositionally biased region" description="Basic and acidic residues" evidence="1">
    <location>
        <begin position="463"/>
        <end position="478"/>
    </location>
</feature>
<dbReference type="Pfam" id="PF22766">
    <property type="entry name" value="ZW10_C2"/>
    <property type="match status" value="1"/>
</dbReference>
<dbReference type="GO" id="GO:0006888">
    <property type="term" value="P:endoplasmic reticulum to Golgi vesicle-mediated transport"/>
    <property type="evidence" value="ECO:0007669"/>
    <property type="project" value="TreeGrafter"/>
</dbReference>
<dbReference type="AlphaFoldDB" id="A0A072P1W7"/>
<dbReference type="RefSeq" id="XP_013256396.1">
    <property type="nucleotide sequence ID" value="XM_013400942.1"/>
</dbReference>
<name>A0A072P1W7_9EURO</name>